<reference evidence="1" key="1">
    <citation type="submission" date="2020-01" db="EMBL/GenBank/DDBJ databases">
        <title>Patterns of diversity and host range of bacteriophage communities associated with bean-nodulatin bacteria.</title>
        <authorList>
            <person name="Vann Cauwenberghe J."/>
            <person name="Santamaria R.I."/>
            <person name="Bustos P."/>
            <person name="Juarez S."/>
            <person name="Gonzalez V."/>
        </authorList>
    </citation>
    <scope>NUCLEOTIDE SEQUENCE</scope>
</reference>
<proteinExistence type="predicted"/>
<organism evidence="1 2">
    <name type="scientific">Rhizobium phage RHph_Y68</name>
    <dbReference type="NCBI Taxonomy" id="2509787"/>
    <lineage>
        <taxon>Viruses</taxon>
        <taxon>Duplodnaviria</taxon>
        <taxon>Heunggongvirae</taxon>
        <taxon>Uroviricota</taxon>
        <taxon>Caudoviricetes</taxon>
        <taxon>Pootjesviridae</taxon>
        <taxon>Staniewskivirinae</taxon>
        <taxon>Trinifflemingvirus</taxon>
        <taxon>Trinifflemingvirus Y68</taxon>
    </lineage>
</organism>
<evidence type="ECO:0000313" key="1">
    <source>
        <dbReference type="EMBL" id="QIG68140.1"/>
    </source>
</evidence>
<gene>
    <name evidence="1" type="ORF">EVB55_205</name>
</gene>
<evidence type="ECO:0000313" key="2">
    <source>
        <dbReference type="Proteomes" id="UP000605518"/>
    </source>
</evidence>
<dbReference type="EMBL" id="MN988486">
    <property type="protein sequence ID" value="QIG68140.1"/>
    <property type="molecule type" value="Genomic_DNA"/>
</dbReference>
<sequence>MAEIKMTREEYEALPTLSQLHGDGLRGRDTINRRWRSSREDNPKVFKKIVKKSEFSHIGKVVVTAIFDVVFTD</sequence>
<accession>A0A7S5R541</accession>
<name>A0A7S5R541_9CAUD</name>
<keyword evidence="2" id="KW-1185">Reference proteome</keyword>
<protein>
    <submittedName>
        <fullName evidence="1">Uncharacterized protein</fullName>
    </submittedName>
</protein>
<dbReference type="Proteomes" id="UP000605518">
    <property type="component" value="Segment"/>
</dbReference>